<name>A0A3P7EBD3_HYDTA</name>
<dbReference type="Proteomes" id="UP000274429">
    <property type="component" value="Unassembled WGS sequence"/>
</dbReference>
<feature type="compositionally biased region" description="Polar residues" evidence="1">
    <location>
        <begin position="130"/>
        <end position="153"/>
    </location>
</feature>
<feature type="compositionally biased region" description="Polar residues" evidence="1">
    <location>
        <begin position="101"/>
        <end position="123"/>
    </location>
</feature>
<reference evidence="2 3" key="1">
    <citation type="submission" date="2018-11" db="EMBL/GenBank/DDBJ databases">
        <authorList>
            <consortium name="Pathogen Informatics"/>
        </authorList>
    </citation>
    <scope>NUCLEOTIDE SEQUENCE [LARGE SCALE GENOMIC DNA]</scope>
</reference>
<proteinExistence type="predicted"/>
<evidence type="ECO:0000313" key="3">
    <source>
        <dbReference type="Proteomes" id="UP000274429"/>
    </source>
</evidence>
<gene>
    <name evidence="2" type="ORF">TTAC_LOCUS722</name>
</gene>
<dbReference type="AlphaFoldDB" id="A0A3P7EBD3"/>
<organism evidence="2 3">
    <name type="scientific">Hydatigena taeniaeformis</name>
    <name type="common">Feline tapeworm</name>
    <name type="synonym">Taenia taeniaeformis</name>
    <dbReference type="NCBI Taxonomy" id="6205"/>
    <lineage>
        <taxon>Eukaryota</taxon>
        <taxon>Metazoa</taxon>
        <taxon>Spiralia</taxon>
        <taxon>Lophotrochozoa</taxon>
        <taxon>Platyhelminthes</taxon>
        <taxon>Cestoda</taxon>
        <taxon>Eucestoda</taxon>
        <taxon>Cyclophyllidea</taxon>
        <taxon>Taeniidae</taxon>
        <taxon>Hydatigera</taxon>
    </lineage>
</organism>
<feature type="region of interest" description="Disordered" evidence="1">
    <location>
        <begin position="100"/>
        <end position="153"/>
    </location>
</feature>
<feature type="compositionally biased region" description="Polar residues" evidence="1">
    <location>
        <begin position="188"/>
        <end position="197"/>
    </location>
</feature>
<feature type="region of interest" description="Disordered" evidence="1">
    <location>
        <begin position="172"/>
        <end position="240"/>
    </location>
</feature>
<protein>
    <submittedName>
        <fullName evidence="2">Uncharacterized protein</fullName>
    </submittedName>
</protein>
<dbReference type="EMBL" id="UYWX01000083">
    <property type="protein sequence ID" value="VDM16896.1"/>
    <property type="molecule type" value="Genomic_DNA"/>
</dbReference>
<accession>A0A3P7EBD3</accession>
<evidence type="ECO:0000256" key="1">
    <source>
        <dbReference type="SAM" id="MobiDB-lite"/>
    </source>
</evidence>
<sequence length="261" mass="27290">METTSGDLKVVGGTDEDENWHTAEKKIHLNGITSTLEAKSSSASSDTVTGVSDYDLDTEEHLTTIATAEMATGAPDITFPEDILKKHLFTGLWTLDDHTASGDSESSDSHVQTSQVTESTGTEVSLIVENGSSTELQPSSTTQETSQNPGEQFSTDFEYSTVESATTAAGTLEGLTPQPHGNNHEQTLELSTANPSVASPVADISDSTLSDKETSLTPNEELEETDPTTPTEGGLSDGVAAAAASVNGRLPSIISLLANET</sequence>
<evidence type="ECO:0000313" key="2">
    <source>
        <dbReference type="EMBL" id="VDM16896.1"/>
    </source>
</evidence>
<keyword evidence="3" id="KW-1185">Reference proteome</keyword>